<evidence type="ECO:0000313" key="2">
    <source>
        <dbReference type="EMBL" id="KAA1116022.1"/>
    </source>
</evidence>
<evidence type="ECO:0000313" key="5">
    <source>
        <dbReference type="Proteomes" id="UP000325313"/>
    </source>
</evidence>
<proteinExistence type="predicted"/>
<dbReference type="EMBL" id="VDEP01000103">
    <property type="protein sequence ID" value="KAA1131510.1"/>
    <property type="molecule type" value="Genomic_DNA"/>
</dbReference>
<comment type="caution">
    <text evidence="1">The sequence shown here is derived from an EMBL/GenBank/DDBJ whole genome shotgun (WGS) entry which is preliminary data.</text>
</comment>
<evidence type="ECO:0000313" key="3">
    <source>
        <dbReference type="EMBL" id="KAA1131510.1"/>
    </source>
</evidence>
<accession>A0A5B0MV91</accession>
<reference evidence="4 5" key="1">
    <citation type="submission" date="2019-05" db="EMBL/GenBank/DDBJ databases">
        <title>Emergence of the Ug99 lineage of the wheat stem rust pathogen through somatic hybridization.</title>
        <authorList>
            <person name="Li F."/>
            <person name="Upadhyaya N.M."/>
            <person name="Sperschneider J."/>
            <person name="Matny O."/>
            <person name="Nguyen-Phuc H."/>
            <person name="Mago R."/>
            <person name="Raley C."/>
            <person name="Miller M.E."/>
            <person name="Silverstein K.A.T."/>
            <person name="Henningsen E."/>
            <person name="Hirsch C.D."/>
            <person name="Visser B."/>
            <person name="Pretorius Z.A."/>
            <person name="Steffenson B.J."/>
            <person name="Schwessinger B."/>
            <person name="Dodds P.N."/>
            <person name="Figueroa M."/>
        </authorList>
    </citation>
    <scope>NUCLEOTIDE SEQUENCE [LARGE SCALE GENOMIC DNA]</scope>
    <source>
        <strain evidence="1">21-0</strain>
        <strain evidence="2 5">Ug99</strain>
    </source>
</reference>
<sequence>MCSVCKVPPLAVRPEPLAPFNIRGAFPHPPLVQRLRLHVLTTVVHGKLQMCTRVVGLIREIRTGDHPACSGYIQEHVTSTRALRPI</sequence>
<dbReference type="Proteomes" id="UP000325313">
    <property type="component" value="Unassembled WGS sequence"/>
</dbReference>
<keyword evidence="4" id="KW-1185">Reference proteome</keyword>
<dbReference type="AlphaFoldDB" id="A0A5B0MV91"/>
<organism evidence="1 4">
    <name type="scientific">Puccinia graminis f. sp. tritici</name>
    <dbReference type="NCBI Taxonomy" id="56615"/>
    <lineage>
        <taxon>Eukaryota</taxon>
        <taxon>Fungi</taxon>
        <taxon>Dikarya</taxon>
        <taxon>Basidiomycota</taxon>
        <taxon>Pucciniomycotina</taxon>
        <taxon>Pucciniomycetes</taxon>
        <taxon>Pucciniales</taxon>
        <taxon>Pucciniaceae</taxon>
        <taxon>Puccinia</taxon>
    </lineage>
</organism>
<protein>
    <submittedName>
        <fullName evidence="1">Uncharacterized protein</fullName>
    </submittedName>
</protein>
<name>A0A5B0MV91_PUCGR</name>
<gene>
    <name evidence="1" type="ORF">PGT21_011028</name>
    <name evidence="3" type="ORF">PGTUg99_023465</name>
    <name evidence="2" type="ORF">PGTUg99_032756</name>
</gene>
<dbReference type="EMBL" id="VDEP01000271">
    <property type="protein sequence ID" value="KAA1116022.1"/>
    <property type="molecule type" value="Genomic_DNA"/>
</dbReference>
<dbReference type="EMBL" id="VSWC01000131">
    <property type="protein sequence ID" value="KAA1080542.1"/>
    <property type="molecule type" value="Genomic_DNA"/>
</dbReference>
<dbReference type="Proteomes" id="UP000324748">
    <property type="component" value="Unassembled WGS sequence"/>
</dbReference>
<evidence type="ECO:0000313" key="4">
    <source>
        <dbReference type="Proteomes" id="UP000324748"/>
    </source>
</evidence>
<evidence type="ECO:0000313" key="1">
    <source>
        <dbReference type="EMBL" id="KAA1080542.1"/>
    </source>
</evidence>